<sequence>MTRLYLLVTLLLFTCCGYAQDKSPGEAPKWYTVGEAIRYARQLDTDGTIVKVKGYVMKKLDKETYLFTDRTAEIKVVIADKFLPALPFNEKDEVVLSARVNYEMNKPAMLEAKEKIEL</sequence>
<evidence type="ECO:0000256" key="2">
    <source>
        <dbReference type="SAM" id="SignalP"/>
    </source>
</evidence>
<accession>A0ABV2T3R2</accession>
<dbReference type="InterPro" id="IPR036700">
    <property type="entry name" value="BOBF_sf"/>
</dbReference>
<reference evidence="3 4" key="1">
    <citation type="submission" date="2024-06" db="EMBL/GenBank/DDBJ databases">
        <title>Chitinophaga defluvii sp. nov., isolated from municipal sewage.</title>
        <authorList>
            <person name="Zhang L."/>
        </authorList>
    </citation>
    <scope>NUCLEOTIDE SEQUENCE [LARGE SCALE GENOMIC DNA]</scope>
    <source>
        <strain evidence="3 4">H8</strain>
    </source>
</reference>
<organism evidence="3 4">
    <name type="scientific">Chitinophaga defluvii</name>
    <dbReference type="NCBI Taxonomy" id="3163343"/>
    <lineage>
        <taxon>Bacteria</taxon>
        <taxon>Pseudomonadati</taxon>
        <taxon>Bacteroidota</taxon>
        <taxon>Chitinophagia</taxon>
        <taxon>Chitinophagales</taxon>
        <taxon>Chitinophagaceae</taxon>
        <taxon>Chitinophaga</taxon>
    </lineage>
</organism>
<gene>
    <name evidence="3" type="ORF">ABR189_09895</name>
</gene>
<feature type="chain" id="PRO_5047143841" evidence="2">
    <location>
        <begin position="20"/>
        <end position="118"/>
    </location>
</feature>
<dbReference type="NCBIfam" id="NF033674">
    <property type="entry name" value="stress_OB_fold"/>
    <property type="match status" value="1"/>
</dbReference>
<dbReference type="Gene3D" id="2.40.50.200">
    <property type="entry name" value="Bacterial OB-fold"/>
    <property type="match status" value="1"/>
</dbReference>
<dbReference type="Proteomes" id="UP001549749">
    <property type="component" value="Unassembled WGS sequence"/>
</dbReference>
<comment type="caution">
    <text evidence="3">The sequence shown here is derived from an EMBL/GenBank/DDBJ whole genome shotgun (WGS) entry which is preliminary data.</text>
</comment>
<keyword evidence="1 2" id="KW-0732">Signal</keyword>
<dbReference type="RefSeq" id="WP_354660316.1">
    <property type="nucleotide sequence ID" value="NZ_JBEXAC010000001.1"/>
</dbReference>
<name>A0ABV2T3R2_9BACT</name>
<feature type="signal peptide" evidence="2">
    <location>
        <begin position="1"/>
        <end position="19"/>
    </location>
</feature>
<dbReference type="InterPro" id="IPR005220">
    <property type="entry name" value="CarO-like"/>
</dbReference>
<protein>
    <submittedName>
        <fullName evidence="3">NirD/YgiW/YdeI family stress tolerance protein</fullName>
    </submittedName>
</protein>
<dbReference type="Pfam" id="PF04076">
    <property type="entry name" value="BOF"/>
    <property type="match status" value="1"/>
</dbReference>
<proteinExistence type="predicted"/>
<dbReference type="EMBL" id="JBEXAC010000001">
    <property type="protein sequence ID" value="MET6997681.1"/>
    <property type="molecule type" value="Genomic_DNA"/>
</dbReference>
<evidence type="ECO:0000313" key="4">
    <source>
        <dbReference type="Proteomes" id="UP001549749"/>
    </source>
</evidence>
<evidence type="ECO:0000313" key="3">
    <source>
        <dbReference type="EMBL" id="MET6997681.1"/>
    </source>
</evidence>
<evidence type="ECO:0000256" key="1">
    <source>
        <dbReference type="ARBA" id="ARBA00022729"/>
    </source>
</evidence>
<dbReference type="SUPFAM" id="SSF101756">
    <property type="entry name" value="Hypothetical protein YgiW"/>
    <property type="match status" value="1"/>
</dbReference>
<keyword evidence="4" id="KW-1185">Reference proteome</keyword>